<feature type="domain" description="Carboxylesterase type B" evidence="2">
    <location>
        <begin position="19"/>
        <end position="546"/>
    </location>
</feature>
<comment type="caution">
    <text evidence="3">The sequence shown here is derived from an EMBL/GenBank/DDBJ whole genome shotgun (WGS) entry which is preliminary data.</text>
</comment>
<evidence type="ECO:0000313" key="3">
    <source>
        <dbReference type="EMBL" id="TKR67743.1"/>
    </source>
</evidence>
<evidence type="ECO:0000313" key="4">
    <source>
        <dbReference type="Proteomes" id="UP000298663"/>
    </source>
</evidence>
<feature type="region of interest" description="Disordered" evidence="1">
    <location>
        <begin position="1"/>
        <end position="36"/>
    </location>
</feature>
<feature type="compositionally biased region" description="Basic and acidic residues" evidence="1">
    <location>
        <begin position="1"/>
        <end position="23"/>
    </location>
</feature>
<sequence length="563" mass="63669">MGNRQTKEPVLTHREEPAKERQTSDGPVGGTRATFPESERSVDIYLGIPFAETPCGDNRFKKSERIKERRQELLTCRTWAPEGIQLYFNEREAKRHTTAEHNLFLNVFTPVTLETEDPNQLLPVMVYVHGGGFVSDSTIKYGDVGISEYMCADHRVVVVTVQYRLGWLGFFTTEDNACDDNVAFWDMKLALEWIRDNIVHFQGDSNNVTLFGQSAGGASVDLLSISPLTRDLFHKVCPMAGNSCCEWAISENAKQLCREKAQKIGVEARTGHDIITALRGQDASKFASQLGLEFLENNMEKLQAEIGPCLSAPFFPKSLEELKKEAPPKPMLIGTCQYEGLVFLAHPKYNRFNAKRYVGELIDARIPETLPNYEEKRLEARKMYFKGHKSPRNQKEAMHGFVDIISDLFVNIGTQKRVQEVADKVQTFLYTFDHYNEDMWGFLLGNMLLPFRGPTHCTELSYLFHVGIVAPFTKFNEDDKRVLALSTKMWTNFAKYGNPNGSASVPESKLDVTWDPATSSNVSRSLSIGVEPKMSDVNHANRPLFWIEIEEALRLGAQQADSL</sequence>
<protein>
    <recommendedName>
        <fullName evidence="2">Carboxylesterase type B domain-containing protein</fullName>
    </recommendedName>
</protein>
<dbReference type="STRING" id="34508.A0A4U5MFN0"/>
<dbReference type="PANTHER" id="PTHR44590">
    <property type="entry name" value="CARBOXYLIC ESTER HYDROLASE-RELATED"/>
    <property type="match status" value="1"/>
</dbReference>
<name>A0A4U5MFN0_STECR</name>
<dbReference type="Gene3D" id="3.40.50.1820">
    <property type="entry name" value="alpha/beta hydrolase"/>
    <property type="match status" value="1"/>
</dbReference>
<dbReference type="SUPFAM" id="SSF53474">
    <property type="entry name" value="alpha/beta-Hydrolases"/>
    <property type="match status" value="1"/>
</dbReference>
<gene>
    <name evidence="3" type="ORF">L596_023844</name>
</gene>
<proteinExistence type="predicted"/>
<reference evidence="3 4" key="2">
    <citation type="journal article" date="2019" name="G3 (Bethesda)">
        <title>Hybrid Assembly of the Genome of the Entomopathogenic Nematode Steinernema carpocapsae Identifies the X-Chromosome.</title>
        <authorList>
            <person name="Serra L."/>
            <person name="Macchietto M."/>
            <person name="Macias-Munoz A."/>
            <person name="McGill C.J."/>
            <person name="Rodriguez I.M."/>
            <person name="Rodriguez B."/>
            <person name="Murad R."/>
            <person name="Mortazavi A."/>
        </authorList>
    </citation>
    <scope>NUCLEOTIDE SEQUENCE [LARGE SCALE GENOMIC DNA]</scope>
    <source>
        <strain evidence="3 4">ALL</strain>
    </source>
</reference>
<dbReference type="InterPro" id="IPR029058">
    <property type="entry name" value="AB_hydrolase_fold"/>
</dbReference>
<reference evidence="3 4" key="1">
    <citation type="journal article" date="2015" name="Genome Biol.">
        <title>Comparative genomics of Steinernema reveals deeply conserved gene regulatory networks.</title>
        <authorList>
            <person name="Dillman A.R."/>
            <person name="Macchietto M."/>
            <person name="Porter C.F."/>
            <person name="Rogers A."/>
            <person name="Williams B."/>
            <person name="Antoshechkin I."/>
            <person name="Lee M.M."/>
            <person name="Goodwin Z."/>
            <person name="Lu X."/>
            <person name="Lewis E.E."/>
            <person name="Goodrich-Blair H."/>
            <person name="Stock S.P."/>
            <person name="Adams B.J."/>
            <person name="Sternberg P.W."/>
            <person name="Mortazavi A."/>
        </authorList>
    </citation>
    <scope>NUCLEOTIDE SEQUENCE [LARGE SCALE GENOMIC DNA]</scope>
    <source>
        <strain evidence="3 4">ALL</strain>
    </source>
</reference>
<evidence type="ECO:0000259" key="2">
    <source>
        <dbReference type="Pfam" id="PF00135"/>
    </source>
</evidence>
<accession>A0A4U5MFN0</accession>
<dbReference type="Pfam" id="PF00135">
    <property type="entry name" value="COesterase"/>
    <property type="match status" value="1"/>
</dbReference>
<dbReference type="AlphaFoldDB" id="A0A4U5MFN0"/>
<organism evidence="3 4">
    <name type="scientific">Steinernema carpocapsae</name>
    <name type="common">Entomopathogenic nematode</name>
    <dbReference type="NCBI Taxonomy" id="34508"/>
    <lineage>
        <taxon>Eukaryota</taxon>
        <taxon>Metazoa</taxon>
        <taxon>Ecdysozoa</taxon>
        <taxon>Nematoda</taxon>
        <taxon>Chromadorea</taxon>
        <taxon>Rhabditida</taxon>
        <taxon>Tylenchina</taxon>
        <taxon>Panagrolaimomorpha</taxon>
        <taxon>Strongyloidoidea</taxon>
        <taxon>Steinernematidae</taxon>
        <taxon>Steinernema</taxon>
    </lineage>
</organism>
<keyword evidence="4" id="KW-1185">Reference proteome</keyword>
<dbReference type="Proteomes" id="UP000298663">
    <property type="component" value="Unassembled WGS sequence"/>
</dbReference>
<dbReference type="PANTHER" id="PTHR44590:SF3">
    <property type="entry name" value="CARBOXYLESTERASE TYPE B DOMAIN-CONTAINING PROTEIN"/>
    <property type="match status" value="1"/>
</dbReference>
<dbReference type="OrthoDB" id="3200163at2759"/>
<dbReference type="InterPro" id="IPR002018">
    <property type="entry name" value="CarbesteraseB"/>
</dbReference>
<dbReference type="EMBL" id="AZBU02000008">
    <property type="protein sequence ID" value="TKR67743.1"/>
    <property type="molecule type" value="Genomic_DNA"/>
</dbReference>
<evidence type="ECO:0000256" key="1">
    <source>
        <dbReference type="SAM" id="MobiDB-lite"/>
    </source>
</evidence>